<reference evidence="6 7" key="2">
    <citation type="submission" date="2018-03" db="EMBL/GenBank/DDBJ databases">
        <authorList>
            <person name="Keele B.F."/>
        </authorList>
    </citation>
    <scope>NUCLEOTIDE SEQUENCE [LARGE SCALE GENOMIC DNA]</scope>
    <source>
        <strain evidence="6 7">CCALA 016</strain>
    </source>
</reference>
<gene>
    <name evidence="6" type="ORF">C7H19_00725</name>
</gene>
<dbReference type="NCBIfam" id="TIGR01730">
    <property type="entry name" value="RND_mfp"/>
    <property type="match status" value="1"/>
</dbReference>
<evidence type="ECO:0000256" key="1">
    <source>
        <dbReference type="ARBA" id="ARBA00004236"/>
    </source>
</evidence>
<comment type="subcellular location">
    <subcellularLocation>
        <location evidence="1">Cell membrane</location>
    </subcellularLocation>
</comment>
<dbReference type="Proteomes" id="UP000239001">
    <property type="component" value="Unassembled WGS sequence"/>
</dbReference>
<evidence type="ECO:0000256" key="4">
    <source>
        <dbReference type="SAM" id="SignalP"/>
    </source>
</evidence>
<reference evidence="6 7" key="1">
    <citation type="submission" date="2018-03" db="EMBL/GenBank/DDBJ databases">
        <title>The ancient ancestry and fast evolution of plastids.</title>
        <authorList>
            <person name="Moore K.R."/>
            <person name="Magnabosco C."/>
            <person name="Momper L."/>
            <person name="Gold D.A."/>
            <person name="Bosak T."/>
            <person name="Fournier G.P."/>
        </authorList>
    </citation>
    <scope>NUCLEOTIDE SEQUENCE [LARGE SCALE GENOMIC DNA]</scope>
    <source>
        <strain evidence="6 7">CCALA 016</strain>
    </source>
</reference>
<dbReference type="AlphaFoldDB" id="A0A2T1M3D9"/>
<evidence type="ECO:0000259" key="5">
    <source>
        <dbReference type="Pfam" id="PF25944"/>
    </source>
</evidence>
<organism evidence="6 7">
    <name type="scientific">Aphanothece hegewaldii CCALA 016</name>
    <dbReference type="NCBI Taxonomy" id="2107694"/>
    <lineage>
        <taxon>Bacteria</taxon>
        <taxon>Bacillati</taxon>
        <taxon>Cyanobacteriota</taxon>
        <taxon>Cyanophyceae</taxon>
        <taxon>Oscillatoriophycideae</taxon>
        <taxon>Chroococcales</taxon>
        <taxon>Aphanothecaceae</taxon>
        <taxon>Aphanothece</taxon>
    </lineage>
</organism>
<dbReference type="EMBL" id="PXOH01000001">
    <property type="protein sequence ID" value="PSF39345.1"/>
    <property type="molecule type" value="Genomic_DNA"/>
</dbReference>
<comment type="caution">
    <text evidence="6">The sequence shown here is derived from an EMBL/GenBank/DDBJ whole genome shotgun (WGS) entry which is preliminary data.</text>
</comment>
<dbReference type="PANTHER" id="PTHR30469">
    <property type="entry name" value="MULTIDRUG RESISTANCE PROTEIN MDTA"/>
    <property type="match status" value="1"/>
</dbReference>
<dbReference type="Gene3D" id="1.10.287.470">
    <property type="entry name" value="Helix hairpin bin"/>
    <property type="match status" value="2"/>
</dbReference>
<feature type="coiled-coil region" evidence="3">
    <location>
        <begin position="218"/>
        <end position="252"/>
    </location>
</feature>
<dbReference type="Gene3D" id="2.40.420.20">
    <property type="match status" value="1"/>
</dbReference>
<feature type="chain" id="PRO_5015668315" evidence="4">
    <location>
        <begin position="23"/>
        <end position="487"/>
    </location>
</feature>
<dbReference type="Pfam" id="PF25944">
    <property type="entry name" value="Beta-barrel_RND"/>
    <property type="match status" value="1"/>
</dbReference>
<dbReference type="InterPro" id="IPR006143">
    <property type="entry name" value="RND_pump_MFP"/>
</dbReference>
<sequence length="487" mass="52425">MLRSISYPLVSLTIATSLLVTACSEPEKRATGPQAVPVKLQTLKDDNLIVSSEYVGTLEAVQRVNLAFKTSGRISKIYVQEGTQVRQGQPIAELEPDQQRDNVNAAVGQVNIAKANLGNAEAQLRQRQAERDATQTTIAQSQANIAGAKANLLNREAEISSREADLQESLANVALAQKNYERAVFLVREGAQATQDLDDRSRGLAVARANVDSRRKQRDAAIASRDQAKAQLNAAQEAYNNAVKNVAAANQQVSGAVANINSQRAGVSQAQAQLASVGQDLAFTTLKAPIAGIVGSFNQNKVGDFLNTGQVLTTMTNNGAFNLNIYIPTEYRDQLRVGLPVEAVNQKSNQGVRGRITFISPTVDQNTQAILTKVTFNNDGSLRDDQYVKVRVIWDEKPGVLVPTTAITSLGGQKFVFVAENNKTDDGKETLVARQKPISVGTIQGQAYQVLSGVNPGEKIVLTRLLDLRNGSAIVDESAVQKQALKP</sequence>
<protein>
    <submittedName>
        <fullName evidence="6">Efflux RND transporter periplasmic adaptor subunit</fullName>
    </submittedName>
</protein>
<comment type="similarity">
    <text evidence="2">Belongs to the membrane fusion protein (MFP) (TC 8.A.1) family.</text>
</comment>
<dbReference type="Gene3D" id="2.40.30.170">
    <property type="match status" value="1"/>
</dbReference>
<accession>A0A2T1M3D9</accession>
<dbReference type="SUPFAM" id="SSF111369">
    <property type="entry name" value="HlyD-like secretion proteins"/>
    <property type="match status" value="2"/>
</dbReference>
<evidence type="ECO:0000256" key="2">
    <source>
        <dbReference type="ARBA" id="ARBA00009477"/>
    </source>
</evidence>
<feature type="domain" description="Multidrug resistance protein MdtA-like beta-barrel" evidence="5">
    <location>
        <begin position="339"/>
        <end position="392"/>
    </location>
</feature>
<dbReference type="GO" id="GO:1990281">
    <property type="term" value="C:efflux pump complex"/>
    <property type="evidence" value="ECO:0007669"/>
    <property type="project" value="TreeGrafter"/>
</dbReference>
<evidence type="ECO:0000256" key="3">
    <source>
        <dbReference type="SAM" id="Coils"/>
    </source>
</evidence>
<dbReference type="Gene3D" id="2.40.50.100">
    <property type="match status" value="2"/>
</dbReference>
<feature type="signal peptide" evidence="4">
    <location>
        <begin position="1"/>
        <end position="22"/>
    </location>
</feature>
<evidence type="ECO:0000313" key="7">
    <source>
        <dbReference type="Proteomes" id="UP000239001"/>
    </source>
</evidence>
<proteinExistence type="inferred from homology"/>
<keyword evidence="4" id="KW-0732">Signal</keyword>
<dbReference type="InterPro" id="IPR058626">
    <property type="entry name" value="MdtA-like_b-barrel"/>
</dbReference>
<dbReference type="GO" id="GO:0015562">
    <property type="term" value="F:efflux transmembrane transporter activity"/>
    <property type="evidence" value="ECO:0007669"/>
    <property type="project" value="TreeGrafter"/>
</dbReference>
<dbReference type="PROSITE" id="PS51257">
    <property type="entry name" value="PROKAR_LIPOPROTEIN"/>
    <property type="match status" value="1"/>
</dbReference>
<evidence type="ECO:0000313" key="6">
    <source>
        <dbReference type="EMBL" id="PSF39345.1"/>
    </source>
</evidence>
<dbReference type="PANTHER" id="PTHR30469:SF39">
    <property type="entry name" value="SLL0180 PROTEIN"/>
    <property type="match status" value="1"/>
</dbReference>
<dbReference type="OrthoDB" id="5379451at2"/>
<keyword evidence="7" id="KW-1185">Reference proteome</keyword>
<keyword evidence="3" id="KW-0175">Coiled coil</keyword>
<name>A0A2T1M3D9_9CHRO</name>